<reference evidence="3" key="1">
    <citation type="submission" date="2011-07" db="EMBL/GenBank/DDBJ databases">
        <authorList>
            <consortium name="Caenorhabditis brenneri Sequencing and Analysis Consortium"/>
            <person name="Wilson R.K."/>
        </authorList>
    </citation>
    <scope>NUCLEOTIDE SEQUENCE [LARGE SCALE GENOMIC DNA]</scope>
    <source>
        <strain evidence="3">PB2801</strain>
    </source>
</reference>
<organism evidence="3">
    <name type="scientific">Caenorhabditis brenneri</name>
    <name type="common">Nematode worm</name>
    <dbReference type="NCBI Taxonomy" id="135651"/>
    <lineage>
        <taxon>Eukaryota</taxon>
        <taxon>Metazoa</taxon>
        <taxon>Ecdysozoa</taxon>
        <taxon>Nematoda</taxon>
        <taxon>Chromadorea</taxon>
        <taxon>Rhabditida</taxon>
        <taxon>Rhabditina</taxon>
        <taxon>Rhabditomorpha</taxon>
        <taxon>Rhabditoidea</taxon>
        <taxon>Rhabditidae</taxon>
        <taxon>Peloderinae</taxon>
        <taxon>Caenorhabditis</taxon>
    </lineage>
</organism>
<evidence type="ECO:0000313" key="2">
    <source>
        <dbReference type="EMBL" id="EGT44838.1"/>
    </source>
</evidence>
<dbReference type="InParanoid" id="G0MVL2"/>
<dbReference type="FunCoup" id="G0MVL2">
    <property type="interactions" value="83"/>
</dbReference>
<keyword evidence="1" id="KW-0732">Signal</keyword>
<sequence length="139" mass="15546">MKLLLVLLVLSQLIQQSAAAALRVNDGDMSERRDYEAALKSLFPLPVFKPLSDRPPRQGAVQRFNSFGPACGHLRNLESEECVCCGTVEENTCFETTASIDYCELSEVVQSIEKNVIKPTKADYRLPSDFPDIKKFVSF</sequence>
<feature type="chain" id="PRO_5003404176" evidence="1">
    <location>
        <begin position="20"/>
        <end position="139"/>
    </location>
</feature>
<keyword evidence="3" id="KW-1185">Reference proteome</keyword>
<dbReference type="EMBL" id="GL379814">
    <property type="protein sequence ID" value="EGT44838.1"/>
    <property type="molecule type" value="Genomic_DNA"/>
</dbReference>
<evidence type="ECO:0000313" key="3">
    <source>
        <dbReference type="Proteomes" id="UP000008068"/>
    </source>
</evidence>
<dbReference type="OMA" id="ERCWHEE"/>
<dbReference type="eggNOG" id="KOG4543">
    <property type="taxonomic scope" value="Eukaryota"/>
</dbReference>
<evidence type="ECO:0000256" key="1">
    <source>
        <dbReference type="SAM" id="SignalP"/>
    </source>
</evidence>
<proteinExistence type="predicted"/>
<gene>
    <name evidence="2" type="ORF">CAEBREN_22522</name>
</gene>
<dbReference type="AlphaFoldDB" id="G0MVL2"/>
<protein>
    <submittedName>
        <fullName evidence="2">Uncharacterized protein</fullName>
    </submittedName>
</protein>
<name>G0MVL2_CAEBE</name>
<dbReference type="Proteomes" id="UP000008068">
    <property type="component" value="Unassembled WGS sequence"/>
</dbReference>
<accession>G0MVL2</accession>
<dbReference type="HOGENOM" id="CLU_1846893_0_0_1"/>
<feature type="signal peptide" evidence="1">
    <location>
        <begin position="1"/>
        <end position="19"/>
    </location>
</feature>